<organism evidence="2">
    <name type="scientific">Akkermansia muciniphila</name>
    <dbReference type="NCBI Taxonomy" id="239935"/>
    <lineage>
        <taxon>Bacteria</taxon>
        <taxon>Pseudomonadati</taxon>
        <taxon>Verrucomicrobiota</taxon>
        <taxon>Verrucomicrobiia</taxon>
        <taxon>Verrucomicrobiales</taxon>
        <taxon>Akkermansiaceae</taxon>
        <taxon>Akkermansia</taxon>
    </lineage>
</organism>
<accession>A0A6N2UCB4</accession>
<protein>
    <submittedName>
        <fullName evidence="2">Uncharacterized protein</fullName>
    </submittedName>
</protein>
<sequence>MKVNTIPGAAYALTCTAACSVQALLSDASCLTVLETENSGQYIFVAPTDAVEVSDEHALVTQTFKVAALGLAAQGGIRLGEDAVLKNLTAEASTFSGTVNANGGINAVSALAAGASNTGLNAGSHAVMSVLRNVYHLDHANGTVTTLEGSNVKMERSLADWCGLSWAGTLTAHKCVLVKSAVTNTNYGGAISPAGTGSYALVMSLLSGVNLAATQTKFGWTGYSGTVTATTVENIPGPLFYVDVASRKVVARSGDGQVVTELSWAALSLDWVSRLDLIAVPSSSGTCSIYLARHTGISSGHGNHYNFNRRHLNPQAYYLGEVSLGLVSNDVHYAIIDTCSAEMAMFRVSVIQGINPADYLKIETI</sequence>
<evidence type="ECO:0000313" key="2">
    <source>
        <dbReference type="EMBL" id="VYT14522.1"/>
    </source>
</evidence>
<feature type="chain" id="PRO_5026739383" evidence="1">
    <location>
        <begin position="24"/>
        <end position="365"/>
    </location>
</feature>
<keyword evidence="1" id="KW-0732">Signal</keyword>
<reference evidence="2" key="1">
    <citation type="submission" date="2019-11" db="EMBL/GenBank/DDBJ databases">
        <authorList>
            <person name="Feng L."/>
        </authorList>
    </citation>
    <scope>NUCLEOTIDE SEQUENCE</scope>
    <source>
        <strain evidence="2">AMuciniphilaLFYP55</strain>
    </source>
</reference>
<dbReference type="OrthoDB" id="206373at2"/>
<name>A0A6N2UCB4_9BACT</name>
<feature type="signal peptide" evidence="1">
    <location>
        <begin position="1"/>
        <end position="23"/>
    </location>
</feature>
<proteinExistence type="predicted"/>
<dbReference type="EMBL" id="CACRSS010000016">
    <property type="protein sequence ID" value="VYT14522.1"/>
    <property type="molecule type" value="Genomic_DNA"/>
</dbReference>
<gene>
    <name evidence="2" type="ORF">AMLFYP55_00803</name>
</gene>
<dbReference type="AlphaFoldDB" id="A0A6N2UCB4"/>
<evidence type="ECO:0000256" key="1">
    <source>
        <dbReference type="SAM" id="SignalP"/>
    </source>
</evidence>